<gene>
    <name evidence="9" type="ORF">NUM_15690</name>
</gene>
<dbReference type="InterPro" id="IPR051258">
    <property type="entry name" value="Diverse_Substrate_Transporter"/>
</dbReference>
<feature type="transmembrane region" description="Helical" evidence="7">
    <location>
        <begin position="247"/>
        <end position="265"/>
    </location>
</feature>
<comment type="subcellular location">
    <subcellularLocation>
        <location evidence="1">Cell membrane</location>
        <topology evidence="1">Multi-pass membrane protein</topology>
    </subcellularLocation>
</comment>
<feature type="transmembrane region" description="Helical" evidence="7">
    <location>
        <begin position="137"/>
        <end position="157"/>
    </location>
</feature>
<accession>A0A8J4AAR8</accession>
<evidence type="ECO:0000256" key="6">
    <source>
        <dbReference type="ARBA" id="ARBA00023136"/>
    </source>
</evidence>
<keyword evidence="6 7" id="KW-0472">Membrane</keyword>
<feature type="transmembrane region" description="Helical" evidence="7">
    <location>
        <begin position="79"/>
        <end position="101"/>
    </location>
</feature>
<evidence type="ECO:0000259" key="8">
    <source>
        <dbReference type="Pfam" id="PF00892"/>
    </source>
</evidence>
<comment type="similarity">
    <text evidence="2">Belongs to the EamA transporter family.</text>
</comment>
<evidence type="ECO:0000256" key="4">
    <source>
        <dbReference type="ARBA" id="ARBA00022692"/>
    </source>
</evidence>
<keyword evidence="4 7" id="KW-0812">Transmembrane</keyword>
<proteinExistence type="inferred from homology"/>
<keyword evidence="5 7" id="KW-1133">Transmembrane helix</keyword>
<sequence>MRVWSATLPAPGPPSGAGSGTLGDMSLLVSTGAPGPVGTALPTRLARSAVGAVPPTMLILLGIVSIQVGAALAKNLFGVFPPSAVVAVRLLAAAVVLVCVARPRLRGHSRADLAMVAVFGLTIAVMNSAIYQSMARIPLGVAVTVEFLGPLIVAVVGSRRLRDLAWVALAGGGVLLLAEGGGGVDALGIGFALLAAAAWAGYIGLSAQTGRRFPGTGGLAVAMSVGAVAAAPLGIAQGGAAFLDPKLLAFGAGVGLLSSALPYALELEALRRMPPRVFSILMSLEPAVAALVGLVALGELLRVRQWAAIGCVIVASIGATRGGGRRSAGVGED</sequence>
<protein>
    <submittedName>
        <fullName evidence="9">Membrane protein</fullName>
    </submittedName>
</protein>
<keyword evidence="10" id="KW-1185">Reference proteome</keyword>
<evidence type="ECO:0000313" key="9">
    <source>
        <dbReference type="EMBL" id="GIL26315.1"/>
    </source>
</evidence>
<reference evidence="10" key="1">
    <citation type="journal article" date="2021" name="Int. J. Syst. Evol. Microbiol.">
        <title>Actinocatenispora comari sp. nov., an endophytic actinomycete isolated from aerial parts of Comarum salesowianum.</title>
        <authorList>
            <person name="Oyunbileg N."/>
            <person name="Iizaka Y."/>
            <person name="Hamada M."/>
            <person name="Davaapurev B.O."/>
            <person name="Fukumoto A."/>
            <person name="Tsetseg B."/>
            <person name="Kato F."/>
            <person name="Tamura T."/>
            <person name="Batkhuu J."/>
            <person name="Anzai Y."/>
        </authorList>
    </citation>
    <scope>NUCLEOTIDE SEQUENCE [LARGE SCALE GENOMIC DNA]</scope>
    <source>
        <strain evidence="10">NUM-2625</strain>
    </source>
</reference>
<organism evidence="9 10">
    <name type="scientific">Actinocatenispora comari</name>
    <dbReference type="NCBI Taxonomy" id="2807577"/>
    <lineage>
        <taxon>Bacteria</taxon>
        <taxon>Bacillati</taxon>
        <taxon>Actinomycetota</taxon>
        <taxon>Actinomycetes</taxon>
        <taxon>Micromonosporales</taxon>
        <taxon>Micromonosporaceae</taxon>
        <taxon>Actinocatenispora</taxon>
    </lineage>
</organism>
<evidence type="ECO:0000313" key="10">
    <source>
        <dbReference type="Proteomes" id="UP000614996"/>
    </source>
</evidence>
<keyword evidence="3" id="KW-1003">Cell membrane</keyword>
<evidence type="ECO:0000256" key="7">
    <source>
        <dbReference type="SAM" id="Phobius"/>
    </source>
</evidence>
<comment type="caution">
    <text evidence="9">The sequence shown here is derived from an EMBL/GenBank/DDBJ whole genome shotgun (WGS) entry which is preliminary data.</text>
</comment>
<dbReference type="Proteomes" id="UP000614996">
    <property type="component" value="Unassembled WGS sequence"/>
</dbReference>
<feature type="transmembrane region" description="Helical" evidence="7">
    <location>
        <begin position="277"/>
        <end position="297"/>
    </location>
</feature>
<dbReference type="InterPro" id="IPR000620">
    <property type="entry name" value="EamA_dom"/>
</dbReference>
<dbReference type="GO" id="GO:0005886">
    <property type="term" value="C:plasma membrane"/>
    <property type="evidence" value="ECO:0007669"/>
    <property type="project" value="UniProtKB-SubCell"/>
</dbReference>
<feature type="transmembrane region" description="Helical" evidence="7">
    <location>
        <begin position="186"/>
        <end position="205"/>
    </location>
</feature>
<dbReference type="SUPFAM" id="SSF103481">
    <property type="entry name" value="Multidrug resistance efflux transporter EmrE"/>
    <property type="match status" value="2"/>
</dbReference>
<feature type="transmembrane region" description="Helical" evidence="7">
    <location>
        <begin position="217"/>
        <end position="235"/>
    </location>
</feature>
<name>A0A8J4AAR8_9ACTN</name>
<dbReference type="PANTHER" id="PTHR42920:SF5">
    <property type="entry name" value="EAMA DOMAIN-CONTAINING PROTEIN"/>
    <property type="match status" value="1"/>
</dbReference>
<evidence type="ECO:0000256" key="1">
    <source>
        <dbReference type="ARBA" id="ARBA00004651"/>
    </source>
</evidence>
<feature type="transmembrane region" description="Helical" evidence="7">
    <location>
        <begin position="164"/>
        <end position="180"/>
    </location>
</feature>
<evidence type="ECO:0000256" key="5">
    <source>
        <dbReference type="ARBA" id="ARBA00022989"/>
    </source>
</evidence>
<feature type="domain" description="EamA" evidence="8">
    <location>
        <begin position="187"/>
        <end position="318"/>
    </location>
</feature>
<dbReference type="Pfam" id="PF00892">
    <property type="entry name" value="EamA"/>
    <property type="match status" value="1"/>
</dbReference>
<dbReference type="AlphaFoldDB" id="A0A8J4AAR8"/>
<dbReference type="PANTHER" id="PTHR42920">
    <property type="entry name" value="OS03G0707200 PROTEIN-RELATED"/>
    <property type="match status" value="1"/>
</dbReference>
<dbReference type="EMBL" id="BOPO01000021">
    <property type="protein sequence ID" value="GIL26315.1"/>
    <property type="molecule type" value="Genomic_DNA"/>
</dbReference>
<evidence type="ECO:0000256" key="2">
    <source>
        <dbReference type="ARBA" id="ARBA00007362"/>
    </source>
</evidence>
<dbReference type="InterPro" id="IPR037185">
    <property type="entry name" value="EmrE-like"/>
</dbReference>
<evidence type="ECO:0000256" key="3">
    <source>
        <dbReference type="ARBA" id="ARBA00022475"/>
    </source>
</evidence>
<feature type="transmembrane region" description="Helical" evidence="7">
    <location>
        <begin position="113"/>
        <end position="131"/>
    </location>
</feature>
<feature type="transmembrane region" description="Helical" evidence="7">
    <location>
        <begin position="52"/>
        <end position="73"/>
    </location>
</feature>